<dbReference type="KEGG" id="hro:HELRODRAFT_167847"/>
<dbReference type="Proteomes" id="UP000015101">
    <property type="component" value="Unassembled WGS sequence"/>
</dbReference>
<protein>
    <submittedName>
        <fullName evidence="2 3">Uncharacterized protein</fullName>
    </submittedName>
</protein>
<organism evidence="3 4">
    <name type="scientific">Helobdella robusta</name>
    <name type="common">Californian leech</name>
    <dbReference type="NCBI Taxonomy" id="6412"/>
    <lineage>
        <taxon>Eukaryota</taxon>
        <taxon>Metazoa</taxon>
        <taxon>Spiralia</taxon>
        <taxon>Lophotrochozoa</taxon>
        <taxon>Annelida</taxon>
        <taxon>Clitellata</taxon>
        <taxon>Hirudinea</taxon>
        <taxon>Rhynchobdellida</taxon>
        <taxon>Glossiphoniidae</taxon>
        <taxon>Helobdella</taxon>
    </lineage>
</organism>
<feature type="compositionally biased region" description="Polar residues" evidence="1">
    <location>
        <begin position="101"/>
        <end position="113"/>
    </location>
</feature>
<reference evidence="3" key="3">
    <citation type="submission" date="2015-06" db="UniProtKB">
        <authorList>
            <consortium name="EnsemblMetazoa"/>
        </authorList>
    </citation>
    <scope>IDENTIFICATION</scope>
</reference>
<feature type="compositionally biased region" description="Low complexity" evidence="1">
    <location>
        <begin position="86"/>
        <end position="100"/>
    </location>
</feature>
<gene>
    <name evidence="3" type="primary">20202105</name>
    <name evidence="2" type="ORF">HELRODRAFT_167847</name>
</gene>
<reference evidence="2 4" key="2">
    <citation type="journal article" date="2013" name="Nature">
        <title>Insights into bilaterian evolution from three spiralian genomes.</title>
        <authorList>
            <person name="Simakov O."/>
            <person name="Marletaz F."/>
            <person name="Cho S.J."/>
            <person name="Edsinger-Gonzales E."/>
            <person name="Havlak P."/>
            <person name="Hellsten U."/>
            <person name="Kuo D.H."/>
            <person name="Larsson T."/>
            <person name="Lv J."/>
            <person name="Arendt D."/>
            <person name="Savage R."/>
            <person name="Osoegawa K."/>
            <person name="de Jong P."/>
            <person name="Grimwood J."/>
            <person name="Chapman J.A."/>
            <person name="Shapiro H."/>
            <person name="Aerts A."/>
            <person name="Otillar R.P."/>
            <person name="Terry A.Y."/>
            <person name="Boore J.L."/>
            <person name="Grigoriev I.V."/>
            <person name="Lindberg D.R."/>
            <person name="Seaver E.C."/>
            <person name="Weisblat D.A."/>
            <person name="Putnam N.H."/>
            <person name="Rokhsar D.S."/>
        </authorList>
    </citation>
    <scope>NUCLEOTIDE SEQUENCE</scope>
</reference>
<dbReference type="CTD" id="20202105"/>
<evidence type="ECO:0000256" key="1">
    <source>
        <dbReference type="SAM" id="MobiDB-lite"/>
    </source>
</evidence>
<dbReference type="HOGENOM" id="CLU_1403872_0_0_1"/>
<feature type="region of interest" description="Disordered" evidence="1">
    <location>
        <begin position="40"/>
        <end position="124"/>
    </location>
</feature>
<dbReference type="RefSeq" id="XP_009011823.1">
    <property type="nucleotide sequence ID" value="XM_009013575.1"/>
</dbReference>
<feature type="compositionally biased region" description="Basic and acidic residues" evidence="1">
    <location>
        <begin position="47"/>
        <end position="63"/>
    </location>
</feature>
<name>T1EZV5_HELRO</name>
<evidence type="ECO:0000313" key="4">
    <source>
        <dbReference type="Proteomes" id="UP000015101"/>
    </source>
</evidence>
<keyword evidence="4" id="KW-1185">Reference proteome</keyword>
<dbReference type="EMBL" id="KB095905">
    <property type="protein sequence ID" value="ESO10009.1"/>
    <property type="molecule type" value="Genomic_DNA"/>
</dbReference>
<reference evidence="4" key="1">
    <citation type="submission" date="2012-12" db="EMBL/GenBank/DDBJ databases">
        <authorList>
            <person name="Hellsten U."/>
            <person name="Grimwood J."/>
            <person name="Chapman J.A."/>
            <person name="Shapiro H."/>
            <person name="Aerts A."/>
            <person name="Otillar R.P."/>
            <person name="Terry A.Y."/>
            <person name="Boore J.L."/>
            <person name="Simakov O."/>
            <person name="Marletaz F."/>
            <person name="Cho S.-J."/>
            <person name="Edsinger-Gonzales E."/>
            <person name="Havlak P."/>
            <person name="Kuo D.-H."/>
            <person name="Larsson T."/>
            <person name="Lv J."/>
            <person name="Arendt D."/>
            <person name="Savage R."/>
            <person name="Osoegawa K."/>
            <person name="de Jong P."/>
            <person name="Lindberg D.R."/>
            <person name="Seaver E.C."/>
            <person name="Weisblat D.A."/>
            <person name="Putnam N.H."/>
            <person name="Grigoriev I.V."/>
            <person name="Rokhsar D.S."/>
        </authorList>
    </citation>
    <scope>NUCLEOTIDE SEQUENCE</scope>
</reference>
<evidence type="ECO:0000313" key="3">
    <source>
        <dbReference type="EnsemblMetazoa" id="HelroP167847"/>
    </source>
</evidence>
<proteinExistence type="predicted"/>
<sequence>MNKSFWKAIFKSTSRCKVTSVANDSTVTDEDFNFGEHNSHVFNFGEHNNHPKKDKNEKGHDQTNENPPKNNPRKVQPCFKSANTQSHASHPANSSSHPVSQPSRLDYNSTSAESQKRQRPLVADPKISRQTVQYFIGPNNDMETIFKKLKQFHQKISKGETLSAEELKNVLEKAIQASELTSFIQNTDSLLIVV</sequence>
<dbReference type="GeneID" id="20202105"/>
<evidence type="ECO:0000313" key="2">
    <source>
        <dbReference type="EMBL" id="ESO10009.1"/>
    </source>
</evidence>
<dbReference type="EMBL" id="AMQM01002853">
    <property type="status" value="NOT_ANNOTATED_CDS"/>
    <property type="molecule type" value="Genomic_DNA"/>
</dbReference>
<dbReference type="InParanoid" id="T1EZV5"/>
<dbReference type="AlphaFoldDB" id="T1EZV5"/>
<accession>T1EZV5</accession>
<dbReference type="EnsemblMetazoa" id="HelroT167847">
    <property type="protein sequence ID" value="HelroP167847"/>
    <property type="gene ID" value="HelroG167847"/>
</dbReference>